<organism evidence="1 2">
    <name type="scientific">Shewanella algae</name>
    <dbReference type="NCBI Taxonomy" id="38313"/>
    <lineage>
        <taxon>Bacteria</taxon>
        <taxon>Pseudomonadati</taxon>
        <taxon>Pseudomonadota</taxon>
        <taxon>Gammaproteobacteria</taxon>
        <taxon>Alteromonadales</taxon>
        <taxon>Shewanellaceae</taxon>
        <taxon>Shewanella</taxon>
    </lineage>
</organism>
<dbReference type="AlphaFoldDB" id="A0A5N5TQQ7"/>
<gene>
    <name evidence="1" type="ORF">TUM17379_16930</name>
</gene>
<dbReference type="KEGG" id="salg:BS332_15770"/>
<dbReference type="Pfam" id="PF11903">
    <property type="entry name" value="ParD_like"/>
    <property type="match status" value="1"/>
</dbReference>
<accession>A0A5N5TQQ7</accession>
<protein>
    <submittedName>
        <fullName evidence="1">Uncharacterized protein</fullName>
    </submittedName>
</protein>
<dbReference type="GeneID" id="99799895"/>
<dbReference type="InterPro" id="IPR021831">
    <property type="entry name" value="ParD-like"/>
</dbReference>
<dbReference type="RefSeq" id="WP_025010681.1">
    <property type="nucleotide sequence ID" value="NZ_AP024610.1"/>
</dbReference>
<dbReference type="Proteomes" id="UP000825078">
    <property type="component" value="Chromosome"/>
</dbReference>
<name>A0A5N5TQQ7_9GAMM</name>
<reference evidence="1" key="1">
    <citation type="submission" date="2021-05" db="EMBL/GenBank/DDBJ databases">
        <title>Molecular characterization for Shewanella algae harboring chromosomal blaOXA-55-like strains isolated from clinical and environment sample.</title>
        <authorList>
            <person name="Ohama Y."/>
            <person name="Aoki K."/>
            <person name="Harada S."/>
            <person name="Moriya K."/>
            <person name="Ishii Y."/>
            <person name="Tateda K."/>
        </authorList>
    </citation>
    <scope>NUCLEOTIDE SEQUENCE</scope>
    <source>
        <strain evidence="1">TUM17379</strain>
    </source>
</reference>
<dbReference type="EMBL" id="AP024613">
    <property type="protein sequence ID" value="BCV44675.1"/>
    <property type="molecule type" value="Genomic_DNA"/>
</dbReference>
<evidence type="ECO:0000313" key="2">
    <source>
        <dbReference type="Proteomes" id="UP000825078"/>
    </source>
</evidence>
<evidence type="ECO:0000313" key="1">
    <source>
        <dbReference type="EMBL" id="BCV44675.1"/>
    </source>
</evidence>
<proteinExistence type="predicted"/>
<sequence>MGIIKISDELHEELRKASGLMARSINAQAEFWIKMGMLAELNPDRSFNELMAELYQREAIKVPGAQNA</sequence>